<feature type="domain" description="Alpha-D-phosphohexomutase alpha/beta/alpha" evidence="11">
    <location>
        <begin position="158"/>
        <end position="255"/>
    </location>
</feature>
<dbReference type="Pfam" id="PF02880">
    <property type="entry name" value="PGM_PMM_III"/>
    <property type="match status" value="1"/>
</dbReference>
<evidence type="ECO:0000256" key="1">
    <source>
        <dbReference type="ARBA" id="ARBA00010231"/>
    </source>
</evidence>
<feature type="domain" description="Alpha-D-phosphohexomutase C-terminal" evidence="9">
    <location>
        <begin position="377"/>
        <end position="432"/>
    </location>
</feature>
<dbReference type="PRINTS" id="PR00509">
    <property type="entry name" value="PGMPMM"/>
</dbReference>
<name>A0A0G9KV44_9BACT</name>
<dbReference type="InterPro" id="IPR005844">
    <property type="entry name" value="A-D-PHexomutase_a/b/a-I"/>
</dbReference>
<comment type="function">
    <text evidence="6 8">Catalyzes the conversion of glucosamine-6-phosphate to glucosamine-1-phosphate.</text>
</comment>
<dbReference type="RefSeq" id="WP_046998051.1">
    <property type="nucleotide sequence ID" value="NZ_JAIW01000025.1"/>
</dbReference>
<evidence type="ECO:0000259" key="10">
    <source>
        <dbReference type="Pfam" id="PF02878"/>
    </source>
</evidence>
<dbReference type="InterPro" id="IPR050060">
    <property type="entry name" value="Phosphoglucosamine_mutase"/>
</dbReference>
<dbReference type="Gene3D" id="3.40.120.10">
    <property type="entry name" value="Alpha-D-Glucose-1,6-Bisphosphate, subunit A, domain 3"/>
    <property type="match status" value="3"/>
</dbReference>
<dbReference type="GO" id="GO:0006048">
    <property type="term" value="P:UDP-N-acetylglucosamine biosynthetic process"/>
    <property type="evidence" value="ECO:0007669"/>
    <property type="project" value="TreeGrafter"/>
</dbReference>
<evidence type="ECO:0000256" key="5">
    <source>
        <dbReference type="ARBA" id="ARBA00023235"/>
    </source>
</evidence>
<dbReference type="GO" id="GO:0005829">
    <property type="term" value="C:cytosol"/>
    <property type="evidence" value="ECO:0007669"/>
    <property type="project" value="TreeGrafter"/>
</dbReference>
<dbReference type="Pfam" id="PF00408">
    <property type="entry name" value="PGM_PMM_IV"/>
    <property type="match status" value="1"/>
</dbReference>
<dbReference type="GO" id="GO:0000287">
    <property type="term" value="F:magnesium ion binding"/>
    <property type="evidence" value="ECO:0007669"/>
    <property type="project" value="UniProtKB-UniRule"/>
</dbReference>
<comment type="catalytic activity">
    <reaction evidence="6 8">
        <text>alpha-D-glucosamine 1-phosphate = D-glucosamine 6-phosphate</text>
        <dbReference type="Rhea" id="RHEA:23424"/>
        <dbReference type="ChEBI" id="CHEBI:58516"/>
        <dbReference type="ChEBI" id="CHEBI:58725"/>
        <dbReference type="EC" id="5.4.2.10"/>
    </reaction>
</comment>
<comment type="caution">
    <text evidence="13">The sequence shown here is derived from an EMBL/GenBank/DDBJ whole genome shotgun (WGS) entry which is preliminary data.</text>
</comment>
<dbReference type="InterPro" id="IPR005841">
    <property type="entry name" value="Alpha-D-phosphohexomutase_SF"/>
</dbReference>
<keyword evidence="5 6" id="KW-0413">Isomerase</keyword>
<dbReference type="Gene3D" id="3.30.310.50">
    <property type="entry name" value="Alpha-D-phosphohexomutase, C-terminal domain"/>
    <property type="match status" value="1"/>
</dbReference>
<evidence type="ECO:0000313" key="14">
    <source>
        <dbReference type="Proteomes" id="UP000035154"/>
    </source>
</evidence>
<evidence type="ECO:0000256" key="8">
    <source>
        <dbReference type="RuleBase" id="RU004327"/>
    </source>
</evidence>
<dbReference type="PANTHER" id="PTHR42946:SF1">
    <property type="entry name" value="PHOSPHOGLUCOMUTASE (ALPHA-D-GLUCOSE-1,6-BISPHOSPHATE-DEPENDENT)"/>
    <property type="match status" value="1"/>
</dbReference>
<dbReference type="InterPro" id="IPR006352">
    <property type="entry name" value="GlmM_bact"/>
</dbReference>
<feature type="binding site" evidence="6">
    <location>
        <position position="242"/>
    </location>
    <ligand>
        <name>Mg(2+)</name>
        <dbReference type="ChEBI" id="CHEBI:18420"/>
    </ligand>
</feature>
<reference evidence="13 14" key="1">
    <citation type="submission" date="2014-01" db="EMBL/GenBank/DDBJ databases">
        <title>Development of a Comparative Genomic Fingerprinting Assay for High Resolution Genotyping of Arcobacter butzleri.</title>
        <authorList>
            <person name="Webb A.L."/>
            <person name="Inglis G.D."/>
            <person name="Kruczkiewicz P."/>
            <person name="Selinger L.B."/>
            <person name="Taboada E.N."/>
        </authorList>
    </citation>
    <scope>NUCLEOTIDE SEQUENCE [LARGE SCALE GENOMIC DNA]</scope>
    <source>
        <strain evidence="13 14">L355</strain>
    </source>
</reference>
<keyword evidence="3 6" id="KW-0479">Metal-binding</keyword>
<evidence type="ECO:0000256" key="4">
    <source>
        <dbReference type="ARBA" id="ARBA00022842"/>
    </source>
</evidence>
<feature type="active site" description="Phosphoserine intermediate" evidence="6">
    <location>
        <position position="99"/>
    </location>
</feature>
<dbReference type="InterPro" id="IPR005845">
    <property type="entry name" value="A-D-PHexomutase_a/b/a-II"/>
</dbReference>
<dbReference type="AlphaFoldDB" id="A0A0G9KV44"/>
<evidence type="ECO:0000256" key="3">
    <source>
        <dbReference type="ARBA" id="ARBA00022723"/>
    </source>
</evidence>
<dbReference type="InterPro" id="IPR005846">
    <property type="entry name" value="A-D-PHexomutase_a/b/a-III"/>
</dbReference>
<evidence type="ECO:0000256" key="2">
    <source>
        <dbReference type="ARBA" id="ARBA00022553"/>
    </source>
</evidence>
<dbReference type="InterPro" id="IPR016055">
    <property type="entry name" value="A-D-PHexomutase_a/b/a-I/II/III"/>
</dbReference>
<proteinExistence type="inferred from homology"/>
<evidence type="ECO:0000256" key="7">
    <source>
        <dbReference type="RuleBase" id="RU004326"/>
    </source>
</evidence>
<dbReference type="PANTHER" id="PTHR42946">
    <property type="entry name" value="PHOSPHOHEXOSE MUTASE"/>
    <property type="match status" value="1"/>
</dbReference>
<sequence>MKLFGTDGVRGKAGDFLDAITVLKLAKAAGIYFRKHSTTNKILVGKDTRRSGYMIENALVSGLTAVGYDVIQIGPMPTPAIAYLTESMRCDAGIMISASHNPFEDNGIKFFDNHGNKLNTTCEEEIENIFNDMDLMQSEQVTGRDIGSSKRIDDVIGRYIVAIKSSFPKNLTLKGLRIILDCANGAAYKVGPTILEELGADVITINNKPNGFNINENCGAMHPETVSNLVKEYRADIGLALDGDADRLVVIDEKGEIVDGDNLLGALSVYLKNENLLKADACVATVMSNKALEDYLQKNKISLFRSNVGDKYVLEVMKEKDINFGGEQSGHIIFSDIAKTGDGLASALQVLALIIKSGKKASEILNPFSLYPQILHNMKVTEKIPLEQITGLEEVLKPIRQKGLRDLIRYSGTENKIRLLLEGKNKKDVEDAMQTLIAFFKKAL</sequence>
<feature type="binding site" description="via phosphate group" evidence="6">
    <location>
        <position position="99"/>
    </location>
    <ligand>
        <name>Mg(2+)</name>
        <dbReference type="ChEBI" id="CHEBI:18420"/>
    </ligand>
</feature>
<gene>
    <name evidence="6" type="primary">glmM</name>
    <name evidence="13" type="ORF">AF80_03940</name>
</gene>
<evidence type="ECO:0000313" key="13">
    <source>
        <dbReference type="EMBL" id="KLE10457.1"/>
    </source>
</evidence>
<dbReference type="EMBL" id="JAIW01000025">
    <property type="protein sequence ID" value="KLE10457.1"/>
    <property type="molecule type" value="Genomic_DNA"/>
</dbReference>
<dbReference type="NCBIfam" id="NF008139">
    <property type="entry name" value="PRK10887.1"/>
    <property type="match status" value="1"/>
</dbReference>
<dbReference type="GO" id="GO:0009252">
    <property type="term" value="P:peptidoglycan biosynthetic process"/>
    <property type="evidence" value="ECO:0007669"/>
    <property type="project" value="TreeGrafter"/>
</dbReference>
<dbReference type="Pfam" id="PF02879">
    <property type="entry name" value="PGM_PMM_II"/>
    <property type="match status" value="1"/>
</dbReference>
<feature type="domain" description="Alpha-D-phosphohexomutase alpha/beta/alpha" evidence="12">
    <location>
        <begin position="259"/>
        <end position="366"/>
    </location>
</feature>
<dbReference type="Proteomes" id="UP000035154">
    <property type="component" value="Unassembled WGS sequence"/>
</dbReference>
<comment type="similarity">
    <text evidence="1 6 7">Belongs to the phosphohexose mutase family.</text>
</comment>
<keyword evidence="2 6" id="KW-0597">Phosphoprotein</keyword>
<keyword evidence="4 6" id="KW-0460">Magnesium</keyword>
<dbReference type="GO" id="GO:0004615">
    <property type="term" value="F:phosphomannomutase activity"/>
    <property type="evidence" value="ECO:0007669"/>
    <property type="project" value="TreeGrafter"/>
</dbReference>
<dbReference type="CDD" id="cd05802">
    <property type="entry name" value="GlmM"/>
    <property type="match status" value="1"/>
</dbReference>
<organism evidence="13 14">
    <name type="scientific">Aliarcobacter butzleri L355</name>
    <dbReference type="NCBI Taxonomy" id="1447263"/>
    <lineage>
        <taxon>Bacteria</taxon>
        <taxon>Pseudomonadati</taxon>
        <taxon>Campylobacterota</taxon>
        <taxon>Epsilonproteobacteria</taxon>
        <taxon>Campylobacterales</taxon>
        <taxon>Arcobacteraceae</taxon>
        <taxon>Aliarcobacter</taxon>
    </lineage>
</organism>
<dbReference type="NCBIfam" id="TIGR01455">
    <property type="entry name" value="glmM"/>
    <property type="match status" value="1"/>
</dbReference>
<dbReference type="InterPro" id="IPR036900">
    <property type="entry name" value="A-D-PHexomutase_C_sf"/>
</dbReference>
<dbReference type="Pfam" id="PF02878">
    <property type="entry name" value="PGM_PMM_I"/>
    <property type="match status" value="1"/>
</dbReference>
<protein>
    <recommendedName>
        <fullName evidence="6 8">Phosphoglucosamine mutase</fullName>
        <ecNumber evidence="6 8">5.4.2.10</ecNumber>
    </recommendedName>
</protein>
<dbReference type="PROSITE" id="PS00710">
    <property type="entry name" value="PGM_PMM"/>
    <property type="match status" value="1"/>
</dbReference>
<feature type="domain" description="Alpha-D-phosphohexomutase alpha/beta/alpha" evidence="10">
    <location>
        <begin position="2"/>
        <end position="132"/>
    </location>
</feature>
<accession>A0A0G9KV44</accession>
<evidence type="ECO:0000259" key="12">
    <source>
        <dbReference type="Pfam" id="PF02880"/>
    </source>
</evidence>
<dbReference type="GO" id="GO:0005975">
    <property type="term" value="P:carbohydrate metabolic process"/>
    <property type="evidence" value="ECO:0007669"/>
    <property type="project" value="InterPro"/>
</dbReference>
<dbReference type="InterPro" id="IPR005843">
    <property type="entry name" value="A-D-PHexomutase_C"/>
</dbReference>
<evidence type="ECO:0000259" key="11">
    <source>
        <dbReference type="Pfam" id="PF02879"/>
    </source>
</evidence>
<dbReference type="SUPFAM" id="SSF53738">
    <property type="entry name" value="Phosphoglucomutase, first 3 domains"/>
    <property type="match status" value="3"/>
</dbReference>
<dbReference type="GO" id="GO:0008966">
    <property type="term" value="F:phosphoglucosamine mutase activity"/>
    <property type="evidence" value="ECO:0007669"/>
    <property type="project" value="UniProtKB-UniRule"/>
</dbReference>
<comment type="cofactor">
    <cofactor evidence="6">
        <name>Mg(2+)</name>
        <dbReference type="ChEBI" id="CHEBI:18420"/>
    </cofactor>
    <text evidence="6">Binds 1 Mg(2+) ion per subunit.</text>
</comment>
<feature type="binding site" evidence="6">
    <location>
        <position position="244"/>
    </location>
    <ligand>
        <name>Mg(2+)</name>
        <dbReference type="ChEBI" id="CHEBI:18420"/>
    </ligand>
</feature>
<feature type="binding site" evidence="6">
    <location>
        <position position="246"/>
    </location>
    <ligand>
        <name>Mg(2+)</name>
        <dbReference type="ChEBI" id="CHEBI:18420"/>
    </ligand>
</feature>
<feature type="modified residue" description="Phosphoserine" evidence="6">
    <location>
        <position position="99"/>
    </location>
</feature>
<dbReference type="EC" id="5.4.2.10" evidence="6 8"/>
<comment type="PTM">
    <text evidence="6">Activated by phosphorylation.</text>
</comment>
<dbReference type="FunFam" id="3.40.120.10:FF:000001">
    <property type="entry name" value="Phosphoglucosamine mutase"/>
    <property type="match status" value="1"/>
</dbReference>
<dbReference type="FunFam" id="3.40.120.10:FF:000003">
    <property type="entry name" value="Phosphoglucosamine mutase"/>
    <property type="match status" value="1"/>
</dbReference>
<dbReference type="PATRIC" id="fig|1447263.3.peg.766"/>
<dbReference type="HAMAP" id="MF_01554_B">
    <property type="entry name" value="GlmM_B"/>
    <property type="match status" value="1"/>
</dbReference>
<dbReference type="InterPro" id="IPR016066">
    <property type="entry name" value="A-D-PHexomutase_CS"/>
</dbReference>
<dbReference type="SUPFAM" id="SSF55957">
    <property type="entry name" value="Phosphoglucomutase, C-terminal domain"/>
    <property type="match status" value="1"/>
</dbReference>
<evidence type="ECO:0000256" key="6">
    <source>
        <dbReference type="HAMAP-Rule" id="MF_01554"/>
    </source>
</evidence>
<evidence type="ECO:0000259" key="9">
    <source>
        <dbReference type="Pfam" id="PF00408"/>
    </source>
</evidence>